<feature type="chain" id="PRO_5013394311" description="DUF4394 domain-containing protein" evidence="1">
    <location>
        <begin position="28"/>
        <end position="280"/>
    </location>
</feature>
<dbReference type="EMBL" id="FZOH01000005">
    <property type="protein sequence ID" value="SNS52164.1"/>
    <property type="molecule type" value="Genomic_DNA"/>
</dbReference>
<organism evidence="3 4">
    <name type="scientific">Geodermatophilus saharensis</name>
    <dbReference type="NCBI Taxonomy" id="1137994"/>
    <lineage>
        <taxon>Bacteria</taxon>
        <taxon>Bacillati</taxon>
        <taxon>Actinomycetota</taxon>
        <taxon>Actinomycetes</taxon>
        <taxon>Geodermatophilales</taxon>
        <taxon>Geodermatophilaceae</taxon>
        <taxon>Geodermatophilus</taxon>
    </lineage>
</organism>
<dbReference type="RefSeq" id="WP_089404576.1">
    <property type="nucleotide sequence ID" value="NZ_FZOH01000005.1"/>
</dbReference>
<evidence type="ECO:0000313" key="4">
    <source>
        <dbReference type="Proteomes" id="UP000198386"/>
    </source>
</evidence>
<keyword evidence="1" id="KW-0732">Signal</keyword>
<dbReference type="AlphaFoldDB" id="A0A239F7W2"/>
<evidence type="ECO:0000256" key="1">
    <source>
        <dbReference type="SAM" id="SignalP"/>
    </source>
</evidence>
<evidence type="ECO:0000259" key="2">
    <source>
        <dbReference type="Pfam" id="PF14339"/>
    </source>
</evidence>
<protein>
    <recommendedName>
        <fullName evidence="2">DUF4394 domain-containing protein</fullName>
    </recommendedName>
</protein>
<sequence length="280" mass="28367">MRTRPTTALTLTAAALAVALAPATASAGDGRPSGWSAADRLTAIGLAGDRTLVRFDTDRPRDARPLGDVRGLAPADQELVGIDHRAADGSLYGVGRGGGVYTIDTRTLQATKALQLTVPLQGESFGVDVNPAADALRIVSDTGQNLRQPLATAGATVADTPLNPAPGTGVTGAAYTNNDRDPATATTLFDLATAADQVVVQAPANAGSLSPTGAAGVDLTGDTGFDVSSTVRQGSTVANAGWAVNAGRLHRVDLLTGRFTDAGRVGRGDVTDLSFPTGQR</sequence>
<keyword evidence="4" id="KW-1185">Reference proteome</keyword>
<feature type="domain" description="DUF4394" evidence="2">
    <location>
        <begin position="51"/>
        <end position="273"/>
    </location>
</feature>
<accession>A0A239F7W2</accession>
<dbReference type="OrthoDB" id="531718at2"/>
<proteinExistence type="predicted"/>
<name>A0A239F7W2_9ACTN</name>
<evidence type="ECO:0000313" key="3">
    <source>
        <dbReference type="EMBL" id="SNS52164.1"/>
    </source>
</evidence>
<gene>
    <name evidence="3" type="ORF">SAMN04488107_2851</name>
</gene>
<dbReference type="Proteomes" id="UP000198386">
    <property type="component" value="Unassembled WGS sequence"/>
</dbReference>
<dbReference type="InterPro" id="IPR025507">
    <property type="entry name" value="DUF4394"/>
</dbReference>
<feature type="signal peptide" evidence="1">
    <location>
        <begin position="1"/>
        <end position="27"/>
    </location>
</feature>
<reference evidence="4" key="1">
    <citation type="submission" date="2017-06" db="EMBL/GenBank/DDBJ databases">
        <authorList>
            <person name="Varghese N."/>
            <person name="Submissions S."/>
        </authorList>
    </citation>
    <scope>NUCLEOTIDE SEQUENCE [LARGE SCALE GENOMIC DNA]</scope>
    <source>
        <strain evidence="4">DSM 45423</strain>
    </source>
</reference>
<dbReference type="Pfam" id="PF14339">
    <property type="entry name" value="DUF4394"/>
    <property type="match status" value="1"/>
</dbReference>